<sequence>MVYLKEIGCSQDEMRYITRMRNVFKFRTESIKDYRFLNSPFRHIILCSLERIPEMEACFRPIFTKVMNSRVLLYNYTPFAQWTLKNIGEDRFPAEDNIGQPIRFIQRDDEHEQTESCWIASLGFQRRYSFLTGWSHWNILQSQLLRDTTLSSRQVNNAEVLNSTSGWRRLFADNFINFSCTDSDIASYIREQTKVRRPVNVFKEIIERERGETFNPFRILESIASPYYYVLPQHGEAPHVLTINIIAVGRALRNRGNPLPWDELFCFESRAMKLL</sequence>
<accession>A0A8X6GI59</accession>
<gene>
    <name evidence="1" type="primary">NCL1_56917</name>
    <name evidence="1" type="ORF">TNCT_462601</name>
</gene>
<proteinExistence type="predicted"/>
<dbReference type="AlphaFoldDB" id="A0A8X6GI59"/>
<keyword evidence="2" id="KW-1185">Reference proteome</keyword>
<comment type="caution">
    <text evidence="1">The sequence shown here is derived from an EMBL/GenBank/DDBJ whole genome shotgun (WGS) entry which is preliminary data.</text>
</comment>
<organism evidence="1 2">
    <name type="scientific">Trichonephila clavata</name>
    <name type="common">Joro spider</name>
    <name type="synonym">Nephila clavata</name>
    <dbReference type="NCBI Taxonomy" id="2740835"/>
    <lineage>
        <taxon>Eukaryota</taxon>
        <taxon>Metazoa</taxon>
        <taxon>Ecdysozoa</taxon>
        <taxon>Arthropoda</taxon>
        <taxon>Chelicerata</taxon>
        <taxon>Arachnida</taxon>
        <taxon>Araneae</taxon>
        <taxon>Araneomorphae</taxon>
        <taxon>Entelegynae</taxon>
        <taxon>Araneoidea</taxon>
        <taxon>Nephilidae</taxon>
        <taxon>Trichonephila</taxon>
    </lineage>
</organism>
<reference evidence="1" key="1">
    <citation type="submission" date="2020-07" db="EMBL/GenBank/DDBJ databases">
        <title>Multicomponent nature underlies the extraordinary mechanical properties of spider dragline silk.</title>
        <authorList>
            <person name="Kono N."/>
            <person name="Nakamura H."/>
            <person name="Mori M."/>
            <person name="Yoshida Y."/>
            <person name="Ohtoshi R."/>
            <person name="Malay A.D."/>
            <person name="Moran D.A.P."/>
            <person name="Tomita M."/>
            <person name="Numata K."/>
            <person name="Arakawa K."/>
        </authorList>
    </citation>
    <scope>NUCLEOTIDE SEQUENCE</scope>
</reference>
<protein>
    <submittedName>
        <fullName evidence="1">Uncharacterized protein</fullName>
    </submittedName>
</protein>
<name>A0A8X6GI59_TRICU</name>
<evidence type="ECO:0000313" key="1">
    <source>
        <dbReference type="EMBL" id="GFR02450.1"/>
    </source>
</evidence>
<dbReference type="OrthoDB" id="10335104at2759"/>
<dbReference type="EMBL" id="BMAO01035267">
    <property type="protein sequence ID" value="GFR02450.1"/>
    <property type="molecule type" value="Genomic_DNA"/>
</dbReference>
<dbReference type="Proteomes" id="UP000887116">
    <property type="component" value="Unassembled WGS sequence"/>
</dbReference>
<evidence type="ECO:0000313" key="2">
    <source>
        <dbReference type="Proteomes" id="UP000887116"/>
    </source>
</evidence>